<name>A0A4U0QYA9_9RHOB</name>
<evidence type="ECO:0000259" key="2">
    <source>
        <dbReference type="Pfam" id="PF02120"/>
    </source>
</evidence>
<feature type="region of interest" description="Disordered" evidence="1">
    <location>
        <begin position="390"/>
        <end position="411"/>
    </location>
</feature>
<feature type="compositionally biased region" description="Polar residues" evidence="1">
    <location>
        <begin position="231"/>
        <end position="241"/>
    </location>
</feature>
<protein>
    <recommendedName>
        <fullName evidence="2">Flagellar hook-length control protein-like C-terminal domain-containing protein</fullName>
    </recommendedName>
</protein>
<sequence length="436" mass="44630">MVDIQIVPTPSPQPVPLAGSVPATGGGDSGFALWPGLGWPGTPWPVAASPVATPVAPPPADGAAVAPDPLSAWMEEQQGFSSQFAPAPSDPLIDLADPEQPPMIATLPPAASETPEPEPAQPGALPQHDAVLGDTPPEDSAPEGRPATPAPAAQPVPDAIATVVAAAPVAAVAAAPVLAAETPIRDRRPTVQSDAPRVTAPGPAPVAAAAPPIVPDLADDRVMPPSPKATEASQSTPTPGTATPDRVASTPPREMAAAPRPEAPAPTGLAAALAEFTPELPPGAEPLASRVTPTGAPVAGTAAWQAAAQDPRPVLQQVAEALVTTRGDRTEIALSPEELGRIRMVMSGPDRAHIVIWAERPETLDLVRRNADQLAQQLAEAGVNAGTMEFRRDDRPEWQGHRADASERDGDAVAPAAVAIRLSQTPLSDRRVDIRL</sequence>
<organism evidence="3 4">
    <name type="scientific">Paracoccus hibiscisoli</name>
    <dbReference type="NCBI Taxonomy" id="2023261"/>
    <lineage>
        <taxon>Bacteria</taxon>
        <taxon>Pseudomonadati</taxon>
        <taxon>Pseudomonadota</taxon>
        <taxon>Alphaproteobacteria</taxon>
        <taxon>Rhodobacterales</taxon>
        <taxon>Paracoccaceae</taxon>
        <taxon>Paracoccus</taxon>
    </lineage>
</organism>
<feature type="region of interest" description="Disordered" evidence="1">
    <location>
        <begin position="185"/>
        <end position="265"/>
    </location>
</feature>
<evidence type="ECO:0000313" key="3">
    <source>
        <dbReference type="EMBL" id="TJZ87315.1"/>
    </source>
</evidence>
<evidence type="ECO:0000313" key="4">
    <source>
        <dbReference type="Proteomes" id="UP000306223"/>
    </source>
</evidence>
<dbReference type="Gene3D" id="3.30.750.140">
    <property type="match status" value="1"/>
</dbReference>
<gene>
    <name evidence="3" type="ORF">FA740_01010</name>
</gene>
<dbReference type="OrthoDB" id="7203912at2"/>
<reference evidence="3 4" key="1">
    <citation type="submission" date="2019-04" db="EMBL/GenBank/DDBJ databases">
        <authorList>
            <person name="Li J."/>
        </authorList>
    </citation>
    <scope>NUCLEOTIDE SEQUENCE [LARGE SCALE GENOMIC DNA]</scope>
    <source>
        <strain evidence="3 4">CCTCC AB2016182</strain>
    </source>
</reference>
<dbReference type="AlphaFoldDB" id="A0A4U0QYA9"/>
<dbReference type="CDD" id="cd17470">
    <property type="entry name" value="T3SS_Flik_C"/>
    <property type="match status" value="1"/>
</dbReference>
<dbReference type="Pfam" id="PF02120">
    <property type="entry name" value="Flg_hook"/>
    <property type="match status" value="1"/>
</dbReference>
<feature type="region of interest" description="Disordered" evidence="1">
    <location>
        <begin position="77"/>
        <end position="154"/>
    </location>
</feature>
<feature type="compositionally biased region" description="Low complexity" evidence="1">
    <location>
        <begin position="195"/>
        <end position="211"/>
    </location>
</feature>
<proteinExistence type="predicted"/>
<dbReference type="InterPro" id="IPR038610">
    <property type="entry name" value="FliK-like_C_sf"/>
</dbReference>
<dbReference type="RefSeq" id="WP_136854919.1">
    <property type="nucleotide sequence ID" value="NZ_SUNH01000003.1"/>
</dbReference>
<evidence type="ECO:0000256" key="1">
    <source>
        <dbReference type="SAM" id="MobiDB-lite"/>
    </source>
</evidence>
<comment type="caution">
    <text evidence="3">The sequence shown here is derived from an EMBL/GenBank/DDBJ whole genome shotgun (WGS) entry which is preliminary data.</text>
</comment>
<feature type="compositionally biased region" description="Low complexity" evidence="1">
    <location>
        <begin position="251"/>
        <end position="265"/>
    </location>
</feature>
<feature type="domain" description="Flagellar hook-length control protein-like C-terminal" evidence="2">
    <location>
        <begin position="325"/>
        <end position="396"/>
    </location>
</feature>
<keyword evidence="4" id="KW-1185">Reference proteome</keyword>
<dbReference type="Proteomes" id="UP000306223">
    <property type="component" value="Unassembled WGS sequence"/>
</dbReference>
<dbReference type="InterPro" id="IPR021136">
    <property type="entry name" value="Flagellar_hook_control-like_C"/>
</dbReference>
<accession>A0A4U0QYA9</accession>
<dbReference type="EMBL" id="SUNH01000003">
    <property type="protein sequence ID" value="TJZ87315.1"/>
    <property type="molecule type" value="Genomic_DNA"/>
</dbReference>